<keyword evidence="6" id="KW-1185">Reference proteome</keyword>
<dbReference type="AlphaFoldDB" id="A0A5P1FMA7"/>
<evidence type="ECO:0000256" key="2">
    <source>
        <dbReference type="ARBA" id="ARBA00045448"/>
    </source>
</evidence>
<dbReference type="InterPro" id="IPR029058">
    <property type="entry name" value="AB_hydrolase_fold"/>
</dbReference>
<evidence type="ECO:0000256" key="1">
    <source>
        <dbReference type="ARBA" id="ARBA00005228"/>
    </source>
</evidence>
<dbReference type="Pfam" id="PF00326">
    <property type="entry name" value="Peptidase_S9"/>
    <property type="match status" value="1"/>
</dbReference>
<keyword evidence="3" id="KW-0720">Serine protease</keyword>
<sequence>MDATDIEGGLWPVRKRVPGVQYFLEHHHGFFYILNNSPLEKMGVASGGYYLARCRAEKSLLSSWQAIIVPRGDITFHDMDMFRGNLVLSIDKKGLPSFCSIDMPIVDNCERPAKVEELDPWFFPVPSNVCNITPGSNQDFMSSIYRVVISSPVMPDVIVDYNMAKRKFTILHQEEVVGLANDTEANLCAKDLRSNFSAVQFHDDKHLRSLEDSQKLHDISEAISCERKEVISHDGVKVPLTILYSKNAHVTSQSPGILHGYGAYGEVLDKSWGGGNLLWHQAGTGLHKLNSMYDFAACGLYLIGEGYVHKDRLSAVGTSAGGLLVGACMNMYPDLFCAAILKVPFLDICNTMLDSKLPLTKLDYEEFGDPQFQTQFETIQNYSPYDNILLGQCYPSVLVTASFYDSRVGVWEAAKWVAKVREITCPTCSRSIILKTNMSGGHFGEGGRYMHCEETAFEYAFLIKVMGRLHSEMDQRDGSSPWK</sequence>
<dbReference type="Gramene" id="ONK79368">
    <property type="protein sequence ID" value="ONK79368"/>
    <property type="gene ID" value="A4U43_C01F5650"/>
</dbReference>
<dbReference type="PANTHER" id="PTHR11757:SF12">
    <property type="entry name" value="PROLYL ENDOPEPTIDASE"/>
    <property type="match status" value="1"/>
</dbReference>
<organism evidence="5 6">
    <name type="scientific">Asparagus officinalis</name>
    <name type="common">Garden asparagus</name>
    <dbReference type="NCBI Taxonomy" id="4686"/>
    <lineage>
        <taxon>Eukaryota</taxon>
        <taxon>Viridiplantae</taxon>
        <taxon>Streptophyta</taxon>
        <taxon>Embryophyta</taxon>
        <taxon>Tracheophyta</taxon>
        <taxon>Spermatophyta</taxon>
        <taxon>Magnoliopsida</taxon>
        <taxon>Liliopsida</taxon>
        <taxon>Asparagales</taxon>
        <taxon>Asparagaceae</taxon>
        <taxon>Asparagoideae</taxon>
        <taxon>Asparagus</taxon>
    </lineage>
</organism>
<protein>
    <recommendedName>
        <fullName evidence="3">Prolyl endopeptidase</fullName>
        <ecNumber evidence="3">3.4.21.-</ecNumber>
    </recommendedName>
</protein>
<keyword evidence="3" id="KW-0378">Hydrolase</keyword>
<dbReference type="GO" id="GO:0009507">
    <property type="term" value="C:chloroplast"/>
    <property type="evidence" value="ECO:0007669"/>
    <property type="project" value="TreeGrafter"/>
</dbReference>
<evidence type="ECO:0000256" key="3">
    <source>
        <dbReference type="RuleBase" id="RU368024"/>
    </source>
</evidence>
<reference evidence="6" key="1">
    <citation type="journal article" date="2017" name="Nat. Commun.">
        <title>The asparagus genome sheds light on the origin and evolution of a young Y chromosome.</title>
        <authorList>
            <person name="Harkess A."/>
            <person name="Zhou J."/>
            <person name="Xu C."/>
            <person name="Bowers J.E."/>
            <person name="Van der Hulst R."/>
            <person name="Ayyampalayam S."/>
            <person name="Mercati F."/>
            <person name="Riccardi P."/>
            <person name="McKain M.R."/>
            <person name="Kakrana A."/>
            <person name="Tang H."/>
            <person name="Ray J."/>
            <person name="Groenendijk J."/>
            <person name="Arikit S."/>
            <person name="Mathioni S.M."/>
            <person name="Nakano M."/>
            <person name="Shan H."/>
            <person name="Telgmann-Rauber A."/>
            <person name="Kanno A."/>
            <person name="Yue Z."/>
            <person name="Chen H."/>
            <person name="Li W."/>
            <person name="Chen Y."/>
            <person name="Xu X."/>
            <person name="Zhang Y."/>
            <person name="Luo S."/>
            <person name="Chen H."/>
            <person name="Gao J."/>
            <person name="Mao Z."/>
            <person name="Pires J.C."/>
            <person name="Luo M."/>
            <person name="Kudrna D."/>
            <person name="Wing R.A."/>
            <person name="Meyers B.C."/>
            <person name="Yi K."/>
            <person name="Kong H."/>
            <person name="Lavrijsen P."/>
            <person name="Sunseri F."/>
            <person name="Falavigna A."/>
            <person name="Ye Y."/>
            <person name="Leebens-Mack J.H."/>
            <person name="Chen G."/>
        </authorList>
    </citation>
    <scope>NUCLEOTIDE SEQUENCE [LARGE SCALE GENOMIC DNA]</scope>
    <source>
        <strain evidence="6">cv. DH0086</strain>
    </source>
</reference>
<comment type="function">
    <text evidence="2">Serine peptidase whose precise substrate specificity remains unclear. Does not cleave peptides after a arginine or lysine residue. Regulates trans-Golgi network morphology and sorting by regulating the membrane binding of the AP-1 complex. May play a role in the regulation of synaptic vesicle exocytosis.</text>
</comment>
<dbReference type="EC" id="3.4.21.-" evidence="3"/>
<accession>A0A5P1FMA7</accession>
<keyword evidence="3" id="KW-0645">Protease</keyword>
<proteinExistence type="inferred from homology"/>
<comment type="similarity">
    <text evidence="1 3">Belongs to the peptidase S9A family.</text>
</comment>
<dbReference type="InterPro" id="IPR051543">
    <property type="entry name" value="Serine_Peptidase_S9A"/>
</dbReference>
<dbReference type="GO" id="GO:0004252">
    <property type="term" value="F:serine-type endopeptidase activity"/>
    <property type="evidence" value="ECO:0007669"/>
    <property type="project" value="UniProtKB-UniRule"/>
</dbReference>
<name>A0A5P1FMA7_ASPOF</name>
<gene>
    <name evidence="5" type="ORF">A4U43_C01F5650</name>
</gene>
<dbReference type="InterPro" id="IPR002470">
    <property type="entry name" value="Peptidase_S9A"/>
</dbReference>
<dbReference type="SUPFAM" id="SSF50993">
    <property type="entry name" value="Peptidase/esterase 'gauge' domain"/>
    <property type="match status" value="1"/>
</dbReference>
<dbReference type="InterPro" id="IPR001375">
    <property type="entry name" value="Peptidase_S9_cat"/>
</dbReference>
<dbReference type="PRINTS" id="PR00862">
    <property type="entry name" value="PROLIGOPTASE"/>
</dbReference>
<dbReference type="OMA" id="MHRLMAT"/>
<feature type="domain" description="Peptidase S9 prolyl oligopeptidase catalytic" evidence="4">
    <location>
        <begin position="279"/>
        <end position="467"/>
    </location>
</feature>
<evidence type="ECO:0000259" key="4">
    <source>
        <dbReference type="Pfam" id="PF00326"/>
    </source>
</evidence>
<evidence type="ECO:0000313" key="6">
    <source>
        <dbReference type="Proteomes" id="UP000243459"/>
    </source>
</evidence>
<dbReference type="Proteomes" id="UP000243459">
    <property type="component" value="Chromosome 1"/>
</dbReference>
<dbReference type="SUPFAM" id="SSF53474">
    <property type="entry name" value="alpha/beta-Hydrolases"/>
    <property type="match status" value="1"/>
</dbReference>
<dbReference type="Gene3D" id="3.40.50.1820">
    <property type="entry name" value="alpha/beta hydrolase"/>
    <property type="match status" value="1"/>
</dbReference>
<dbReference type="GO" id="GO:0006508">
    <property type="term" value="P:proteolysis"/>
    <property type="evidence" value="ECO:0007669"/>
    <property type="project" value="UniProtKB-KW"/>
</dbReference>
<dbReference type="Gene3D" id="2.130.10.120">
    <property type="entry name" value="Prolyl oligopeptidase, N-terminal domain"/>
    <property type="match status" value="1"/>
</dbReference>
<evidence type="ECO:0000313" key="5">
    <source>
        <dbReference type="EMBL" id="ONK79368.1"/>
    </source>
</evidence>
<dbReference type="EMBL" id="CM007381">
    <property type="protein sequence ID" value="ONK79368.1"/>
    <property type="molecule type" value="Genomic_DNA"/>
</dbReference>
<dbReference type="PANTHER" id="PTHR11757">
    <property type="entry name" value="PROTEASE FAMILY S9A OLIGOPEPTIDASE"/>
    <property type="match status" value="1"/>
</dbReference>